<name>A0A1G1SQK1_9BACT</name>
<organism evidence="2 3">
    <name type="scientific">Hymenobacter lapidarius</name>
    <dbReference type="NCBI Taxonomy" id="1908237"/>
    <lineage>
        <taxon>Bacteria</taxon>
        <taxon>Pseudomonadati</taxon>
        <taxon>Bacteroidota</taxon>
        <taxon>Cytophagia</taxon>
        <taxon>Cytophagales</taxon>
        <taxon>Hymenobacteraceae</taxon>
        <taxon>Hymenobacter</taxon>
    </lineage>
</organism>
<dbReference type="AlphaFoldDB" id="A0A1G1SQK1"/>
<protein>
    <submittedName>
        <fullName evidence="2">Uncharacterized protein</fullName>
    </submittedName>
</protein>
<accession>A0A1G1SQK1</accession>
<reference evidence="2 3" key="1">
    <citation type="submission" date="2016-08" db="EMBL/GenBank/DDBJ databases">
        <title>Hymenobacter coccineus sp. nov., Hymenobacter lapidarius sp. nov. and Hymenobacter glacialis sp. nov., isolated from Antarctic soil.</title>
        <authorList>
            <person name="Sedlacek I."/>
            <person name="Kralova S."/>
            <person name="Kyrova K."/>
            <person name="Maslanova I."/>
            <person name="Stankova E."/>
            <person name="Vrbovska V."/>
            <person name="Nemec M."/>
            <person name="Bartak M."/>
            <person name="Svec P."/>
            <person name="Busse H.-J."/>
            <person name="Pantucek R."/>
        </authorList>
    </citation>
    <scope>NUCLEOTIDE SEQUENCE [LARGE SCALE GENOMIC DNA]</scope>
    <source>
        <strain evidence="2 3">CCM 8643</strain>
    </source>
</reference>
<evidence type="ECO:0000256" key="1">
    <source>
        <dbReference type="SAM" id="MobiDB-lite"/>
    </source>
</evidence>
<dbReference type="EMBL" id="MDZB01000175">
    <property type="protein sequence ID" value="OGX80887.1"/>
    <property type="molecule type" value="Genomic_DNA"/>
</dbReference>
<dbReference type="Proteomes" id="UP000176294">
    <property type="component" value="Unassembled WGS sequence"/>
</dbReference>
<sequence>MQNFSRKTTENKNLDRQRASTDEGEEFADEQRQSTASNTRIFFQNAVFKLSGRPQAHRFCLT</sequence>
<evidence type="ECO:0000313" key="3">
    <source>
        <dbReference type="Proteomes" id="UP000176294"/>
    </source>
</evidence>
<dbReference type="STRING" id="1908237.BEN47_06455"/>
<comment type="caution">
    <text evidence="2">The sequence shown here is derived from an EMBL/GenBank/DDBJ whole genome shotgun (WGS) entry which is preliminary data.</text>
</comment>
<evidence type="ECO:0000313" key="2">
    <source>
        <dbReference type="EMBL" id="OGX80887.1"/>
    </source>
</evidence>
<proteinExistence type="predicted"/>
<feature type="compositionally biased region" description="Basic and acidic residues" evidence="1">
    <location>
        <begin position="7"/>
        <end position="21"/>
    </location>
</feature>
<feature type="region of interest" description="Disordered" evidence="1">
    <location>
        <begin position="1"/>
        <end position="38"/>
    </location>
</feature>
<keyword evidence="3" id="KW-1185">Reference proteome</keyword>
<gene>
    <name evidence="2" type="ORF">BEN47_06455</name>
</gene>